<dbReference type="Pfam" id="PF04542">
    <property type="entry name" value="Sigma70_r2"/>
    <property type="match status" value="1"/>
</dbReference>
<dbReference type="InterPro" id="IPR007627">
    <property type="entry name" value="RNA_pol_sigma70_r2"/>
</dbReference>
<keyword evidence="10" id="KW-1185">Reference proteome</keyword>
<feature type="domain" description="RNA polymerase sigma factor 70 region 4 type 2" evidence="7">
    <location>
        <begin position="124"/>
        <end position="175"/>
    </location>
</feature>
<dbReference type="InterPro" id="IPR046531">
    <property type="entry name" value="DUF6596"/>
</dbReference>
<dbReference type="OrthoDB" id="9780299at2"/>
<dbReference type="SUPFAM" id="SSF88659">
    <property type="entry name" value="Sigma3 and sigma4 domains of RNA polymerase sigma factors"/>
    <property type="match status" value="1"/>
</dbReference>
<accession>A0A3N1CQ24</accession>
<evidence type="ECO:0000313" key="9">
    <source>
        <dbReference type="EMBL" id="ROO83409.1"/>
    </source>
</evidence>
<evidence type="ECO:0000259" key="7">
    <source>
        <dbReference type="Pfam" id="PF08281"/>
    </source>
</evidence>
<dbReference type="AlphaFoldDB" id="A0A3N1CQ24"/>
<feature type="domain" description="DUF6596" evidence="8">
    <location>
        <begin position="193"/>
        <end position="294"/>
    </location>
</feature>
<feature type="domain" description="RNA polymerase sigma-70 region 2" evidence="6">
    <location>
        <begin position="28"/>
        <end position="87"/>
    </location>
</feature>
<dbReference type="GO" id="GO:0003677">
    <property type="term" value="F:DNA binding"/>
    <property type="evidence" value="ECO:0007669"/>
    <property type="project" value="InterPro"/>
</dbReference>
<evidence type="ECO:0000256" key="5">
    <source>
        <dbReference type="SAM" id="MobiDB-lite"/>
    </source>
</evidence>
<evidence type="ECO:0000256" key="4">
    <source>
        <dbReference type="ARBA" id="ARBA00023163"/>
    </source>
</evidence>
<comment type="caution">
    <text evidence="9">The sequence shown here is derived from an EMBL/GenBank/DDBJ whole genome shotgun (WGS) entry which is preliminary data.</text>
</comment>
<dbReference type="GO" id="GO:0006352">
    <property type="term" value="P:DNA-templated transcription initiation"/>
    <property type="evidence" value="ECO:0007669"/>
    <property type="project" value="InterPro"/>
</dbReference>
<feature type="region of interest" description="Disordered" evidence="5">
    <location>
        <begin position="401"/>
        <end position="420"/>
    </location>
</feature>
<reference evidence="9 10" key="1">
    <citation type="submission" date="2018-11" db="EMBL/GenBank/DDBJ databases">
        <title>Sequencing the genomes of 1000 actinobacteria strains.</title>
        <authorList>
            <person name="Klenk H.-P."/>
        </authorList>
    </citation>
    <scope>NUCLEOTIDE SEQUENCE [LARGE SCALE GENOMIC DNA]</scope>
    <source>
        <strain evidence="9 10">DSM 44254</strain>
    </source>
</reference>
<dbReference type="InterPro" id="IPR013249">
    <property type="entry name" value="RNA_pol_sigma70_r4_t2"/>
</dbReference>
<evidence type="ECO:0000259" key="8">
    <source>
        <dbReference type="Pfam" id="PF20239"/>
    </source>
</evidence>
<comment type="similarity">
    <text evidence="1">Belongs to the sigma-70 factor family. ECF subfamily.</text>
</comment>
<dbReference type="InterPro" id="IPR036388">
    <property type="entry name" value="WH-like_DNA-bd_sf"/>
</dbReference>
<gene>
    <name evidence="9" type="ORF">EDD29_0912</name>
</gene>
<sequence length="420" mass="45253">MTAPGSAGGPPADPSRAVEAVWRLEAGRIIAGLVRLTGDVGLAEELAQDALLAALERWPRDGVPANPGGWLALTARNRALDLLRRRRVHERKVAELGRDLSDAPGPDLDAALDDPVGDDLLRLIFIACHPVLRPEGRAALTLRLLGGLTTEEVARAFLISEAAASQRIVRAKRTLAERGVPYELPTAADLPERLTSVLGVVYLIFNEGYSATAGTDWTRPSLCEEAMRLARLLAGLLPDEPETHGLQALTELHGSRLPARAAPDGSPVLLPDQDRRRWDRLLIRRGMAALERAAASGPPGRYTLQAAIAACHATSPSFPETDWPRITALYAQLSARWPSPVVTLNHAMAVSMSEGPEQALAMLAPLTTTLPDSPHLSAARADLLARLGRTSEARTAYLQAARKTQNPQEKSLYLQKSRSP</sequence>
<protein>
    <submittedName>
        <fullName evidence="9">RNA polymerase sigma factor (Sigma-70 family)</fullName>
    </submittedName>
</protein>
<dbReference type="Gene3D" id="1.10.1740.10">
    <property type="match status" value="1"/>
</dbReference>
<evidence type="ECO:0000313" key="10">
    <source>
        <dbReference type="Proteomes" id="UP000272400"/>
    </source>
</evidence>
<dbReference type="Pfam" id="PF08281">
    <property type="entry name" value="Sigma70_r4_2"/>
    <property type="match status" value="1"/>
</dbReference>
<dbReference type="EMBL" id="RJKE01000001">
    <property type="protein sequence ID" value="ROO83409.1"/>
    <property type="molecule type" value="Genomic_DNA"/>
</dbReference>
<evidence type="ECO:0000259" key="6">
    <source>
        <dbReference type="Pfam" id="PF04542"/>
    </source>
</evidence>
<organism evidence="9 10">
    <name type="scientific">Actinocorallia herbida</name>
    <dbReference type="NCBI Taxonomy" id="58109"/>
    <lineage>
        <taxon>Bacteria</taxon>
        <taxon>Bacillati</taxon>
        <taxon>Actinomycetota</taxon>
        <taxon>Actinomycetes</taxon>
        <taxon>Streptosporangiales</taxon>
        <taxon>Thermomonosporaceae</taxon>
        <taxon>Actinocorallia</taxon>
    </lineage>
</organism>
<dbReference type="RefSeq" id="WP_123662564.1">
    <property type="nucleotide sequence ID" value="NZ_RJKE01000001.1"/>
</dbReference>
<dbReference type="Proteomes" id="UP000272400">
    <property type="component" value="Unassembled WGS sequence"/>
</dbReference>
<name>A0A3N1CQ24_9ACTN</name>
<feature type="compositionally biased region" description="Polar residues" evidence="5">
    <location>
        <begin position="402"/>
        <end position="420"/>
    </location>
</feature>
<dbReference type="PANTHER" id="PTHR47756:SF2">
    <property type="entry name" value="BLL6612 PROTEIN"/>
    <property type="match status" value="1"/>
</dbReference>
<keyword evidence="4" id="KW-0804">Transcription</keyword>
<evidence type="ECO:0000256" key="1">
    <source>
        <dbReference type="ARBA" id="ARBA00010641"/>
    </source>
</evidence>
<keyword evidence="3" id="KW-0731">Sigma factor</keyword>
<dbReference type="Gene3D" id="1.10.10.10">
    <property type="entry name" value="Winged helix-like DNA-binding domain superfamily/Winged helix DNA-binding domain"/>
    <property type="match status" value="1"/>
</dbReference>
<evidence type="ECO:0000256" key="3">
    <source>
        <dbReference type="ARBA" id="ARBA00023082"/>
    </source>
</evidence>
<keyword evidence="2" id="KW-0805">Transcription regulation</keyword>
<dbReference type="InterPro" id="IPR013325">
    <property type="entry name" value="RNA_pol_sigma_r2"/>
</dbReference>
<dbReference type="Pfam" id="PF20239">
    <property type="entry name" value="DUF6596"/>
    <property type="match status" value="1"/>
</dbReference>
<dbReference type="SUPFAM" id="SSF88946">
    <property type="entry name" value="Sigma2 domain of RNA polymerase sigma factors"/>
    <property type="match status" value="1"/>
</dbReference>
<proteinExistence type="inferred from homology"/>
<dbReference type="InterPro" id="IPR013324">
    <property type="entry name" value="RNA_pol_sigma_r3/r4-like"/>
</dbReference>
<evidence type="ECO:0000256" key="2">
    <source>
        <dbReference type="ARBA" id="ARBA00023015"/>
    </source>
</evidence>
<dbReference type="GO" id="GO:0016987">
    <property type="term" value="F:sigma factor activity"/>
    <property type="evidence" value="ECO:0007669"/>
    <property type="project" value="UniProtKB-KW"/>
</dbReference>
<dbReference type="PANTHER" id="PTHR47756">
    <property type="entry name" value="BLL6612 PROTEIN-RELATED"/>
    <property type="match status" value="1"/>
</dbReference>